<sequence>MDVIKLLDVITILSATYGILQTVGKVRGLREKMDALELNMRMVSAQKADISDQLEQEERRPLKKRKREVDVWMRYVESVQDQVRDLKRKVKEEPFMSRLNLENQVCALATQVDKLHERGRFDKGLTLDVQPAGVGHNLSREEHGARSQEI</sequence>
<protein>
    <recommendedName>
        <fullName evidence="3">Rx N-terminal domain-containing protein</fullName>
    </recommendedName>
</protein>
<gene>
    <name evidence="2" type="ORF">EUGRSUZ_F01108</name>
</gene>
<keyword evidence="1" id="KW-0175">Coiled coil</keyword>
<reference evidence="2" key="1">
    <citation type="submission" date="2013-07" db="EMBL/GenBank/DDBJ databases">
        <title>The genome of Eucalyptus grandis.</title>
        <authorList>
            <person name="Schmutz J."/>
            <person name="Hayes R."/>
            <person name="Myburg A."/>
            <person name="Tuskan G."/>
            <person name="Grattapaglia D."/>
            <person name="Rokhsar D.S."/>
        </authorList>
    </citation>
    <scope>NUCLEOTIDE SEQUENCE</scope>
    <source>
        <tissue evidence="2">Leaf extractions</tissue>
    </source>
</reference>
<name>A0A059BMJ1_EUCGR</name>
<evidence type="ECO:0000256" key="1">
    <source>
        <dbReference type="SAM" id="Coils"/>
    </source>
</evidence>
<organism evidence="2">
    <name type="scientific">Eucalyptus grandis</name>
    <name type="common">Flooded gum</name>
    <dbReference type="NCBI Taxonomy" id="71139"/>
    <lineage>
        <taxon>Eukaryota</taxon>
        <taxon>Viridiplantae</taxon>
        <taxon>Streptophyta</taxon>
        <taxon>Embryophyta</taxon>
        <taxon>Tracheophyta</taxon>
        <taxon>Spermatophyta</taxon>
        <taxon>Magnoliopsida</taxon>
        <taxon>eudicotyledons</taxon>
        <taxon>Gunneridae</taxon>
        <taxon>Pentapetalae</taxon>
        <taxon>rosids</taxon>
        <taxon>malvids</taxon>
        <taxon>Myrtales</taxon>
        <taxon>Myrtaceae</taxon>
        <taxon>Myrtoideae</taxon>
        <taxon>Eucalypteae</taxon>
        <taxon>Eucalyptus</taxon>
    </lineage>
</organism>
<dbReference type="AlphaFoldDB" id="A0A059BMJ1"/>
<accession>A0A059BMJ1</accession>
<feature type="coiled-coil region" evidence="1">
    <location>
        <begin position="26"/>
        <end position="60"/>
    </location>
</feature>
<dbReference type="Gramene" id="KCW67323">
    <property type="protein sequence ID" value="KCW67323"/>
    <property type="gene ID" value="EUGRSUZ_F01108"/>
</dbReference>
<evidence type="ECO:0000313" key="2">
    <source>
        <dbReference type="EMBL" id="KCW67323.1"/>
    </source>
</evidence>
<dbReference type="OMA" id="MRYVESV"/>
<proteinExistence type="predicted"/>
<dbReference type="EMBL" id="KK198758">
    <property type="protein sequence ID" value="KCW67323.1"/>
    <property type="molecule type" value="Genomic_DNA"/>
</dbReference>
<evidence type="ECO:0008006" key="3">
    <source>
        <dbReference type="Google" id="ProtNLM"/>
    </source>
</evidence>
<dbReference type="InParanoid" id="A0A059BMJ1"/>